<evidence type="ECO:0000256" key="6">
    <source>
        <dbReference type="ARBA" id="ARBA00047942"/>
    </source>
</evidence>
<dbReference type="InterPro" id="IPR012263">
    <property type="entry name" value="M_m6A_EcoRV"/>
</dbReference>
<evidence type="ECO:0000313" key="7">
    <source>
        <dbReference type="EMBL" id="MBN3557470.1"/>
    </source>
</evidence>
<dbReference type="SUPFAM" id="SSF53335">
    <property type="entry name" value="S-adenosyl-L-methionine-dependent methyltransferases"/>
    <property type="match status" value="1"/>
</dbReference>
<sequence>MSSISTPAPYLGGKRNLAKRLTALIDATPHRIYVEPFVGMGGIFLRRSRPAPVEVINDISGDVINFFRVAQRHPDALAQDLRGRLSSREEFERLRRVDPTTLTDIERAGRFLYLQRLTFGGKIRTRTFGVDKTGSSRFDPRKVIPNLERLGSRLAGVTIERLGYAAVIERYDDPRALFYLDPPYWDCEDDYGTGVFERADFERLADQLATIRGRFILSINATDGARAVFSRFDIEDVETTYTVGSGSGKRVRELIISNISNRKD</sequence>
<dbReference type="Gene3D" id="1.10.1020.10">
    <property type="entry name" value="Adenine-specific Methyltransferase, Domain 2"/>
    <property type="match status" value="1"/>
</dbReference>
<comment type="similarity">
    <text evidence="1">Belongs to the N(4)/N(6)-methyltransferase family.</text>
</comment>
<evidence type="ECO:0000256" key="2">
    <source>
        <dbReference type="ARBA" id="ARBA00011900"/>
    </source>
</evidence>
<dbReference type="AlphaFoldDB" id="A0AA41DEP0"/>
<dbReference type="InterPro" id="IPR029063">
    <property type="entry name" value="SAM-dependent_MTases_sf"/>
</dbReference>
<dbReference type="GO" id="GO:0032259">
    <property type="term" value="P:methylation"/>
    <property type="evidence" value="ECO:0007669"/>
    <property type="project" value="UniProtKB-KW"/>
</dbReference>
<keyword evidence="5" id="KW-0949">S-adenosyl-L-methionine</keyword>
<dbReference type="GO" id="GO:0043565">
    <property type="term" value="F:sequence-specific DNA binding"/>
    <property type="evidence" value="ECO:0007669"/>
    <property type="project" value="TreeGrafter"/>
</dbReference>
<dbReference type="Pfam" id="PF02086">
    <property type="entry name" value="MethyltransfD12"/>
    <property type="match status" value="1"/>
</dbReference>
<proteinExistence type="inferred from homology"/>
<reference evidence="7" key="1">
    <citation type="submission" date="2021-01" db="EMBL/GenBank/DDBJ databases">
        <title>Genome Sequencing of Type Strains.</title>
        <authorList>
            <person name="Lemaire J.F."/>
            <person name="Inderbitzin P."/>
            <person name="Collins S.B."/>
            <person name="Wespe N."/>
            <person name="Knight-Connoni V."/>
        </authorList>
    </citation>
    <scope>NUCLEOTIDE SEQUENCE</scope>
    <source>
        <strain evidence="7">DSM 14562</strain>
    </source>
</reference>
<dbReference type="Gene3D" id="3.40.50.150">
    <property type="entry name" value="Vaccinia Virus protein VP39"/>
    <property type="match status" value="1"/>
</dbReference>
<evidence type="ECO:0000256" key="3">
    <source>
        <dbReference type="ARBA" id="ARBA00022603"/>
    </source>
</evidence>
<keyword evidence="4" id="KW-0808">Transferase</keyword>
<dbReference type="GO" id="GO:0006298">
    <property type="term" value="P:mismatch repair"/>
    <property type="evidence" value="ECO:0007669"/>
    <property type="project" value="TreeGrafter"/>
</dbReference>
<evidence type="ECO:0000313" key="8">
    <source>
        <dbReference type="Proteomes" id="UP000704529"/>
    </source>
</evidence>
<evidence type="ECO:0000256" key="4">
    <source>
        <dbReference type="ARBA" id="ARBA00022679"/>
    </source>
</evidence>
<dbReference type="GO" id="GO:0009007">
    <property type="term" value="F:site-specific DNA-methyltransferase (adenine-specific) activity"/>
    <property type="evidence" value="ECO:0007669"/>
    <property type="project" value="UniProtKB-EC"/>
</dbReference>
<dbReference type="GO" id="GO:1904047">
    <property type="term" value="F:S-adenosyl-L-methionine binding"/>
    <property type="evidence" value="ECO:0007669"/>
    <property type="project" value="TreeGrafter"/>
</dbReference>
<name>A0AA41DEP0_9SPHN</name>
<accession>A0AA41DEP0</accession>
<comment type="catalytic activity">
    <reaction evidence="6">
        <text>a 2'-deoxyadenosine in DNA + S-adenosyl-L-methionine = an N(6)-methyl-2'-deoxyadenosine in DNA + S-adenosyl-L-homocysteine + H(+)</text>
        <dbReference type="Rhea" id="RHEA:15197"/>
        <dbReference type="Rhea" id="RHEA-COMP:12418"/>
        <dbReference type="Rhea" id="RHEA-COMP:12419"/>
        <dbReference type="ChEBI" id="CHEBI:15378"/>
        <dbReference type="ChEBI" id="CHEBI:57856"/>
        <dbReference type="ChEBI" id="CHEBI:59789"/>
        <dbReference type="ChEBI" id="CHEBI:90615"/>
        <dbReference type="ChEBI" id="CHEBI:90616"/>
        <dbReference type="EC" id="2.1.1.72"/>
    </reaction>
</comment>
<dbReference type="PANTHER" id="PTHR30481:SF4">
    <property type="entry name" value="SITE-SPECIFIC DNA-METHYLTRANSFERASE (ADENINE-SPECIFIC)"/>
    <property type="match status" value="1"/>
</dbReference>
<evidence type="ECO:0000256" key="5">
    <source>
        <dbReference type="ARBA" id="ARBA00022691"/>
    </source>
</evidence>
<organism evidence="7 8">
    <name type="scientific">Sphingomonas yabuuchiae</name>
    <dbReference type="NCBI Taxonomy" id="172044"/>
    <lineage>
        <taxon>Bacteria</taxon>
        <taxon>Pseudomonadati</taxon>
        <taxon>Pseudomonadota</taxon>
        <taxon>Alphaproteobacteria</taxon>
        <taxon>Sphingomonadales</taxon>
        <taxon>Sphingomonadaceae</taxon>
        <taxon>Sphingomonas</taxon>
    </lineage>
</organism>
<dbReference type="PANTHER" id="PTHR30481">
    <property type="entry name" value="DNA ADENINE METHYLASE"/>
    <property type="match status" value="1"/>
</dbReference>
<dbReference type="InterPro" id="IPR012327">
    <property type="entry name" value="MeTrfase_D12"/>
</dbReference>
<gene>
    <name evidence="7" type="ORF">JYA60_04410</name>
</gene>
<dbReference type="GO" id="GO:0009307">
    <property type="term" value="P:DNA restriction-modification system"/>
    <property type="evidence" value="ECO:0007669"/>
    <property type="project" value="InterPro"/>
</dbReference>
<dbReference type="PRINTS" id="PR00505">
    <property type="entry name" value="D12N6MTFRASE"/>
</dbReference>
<keyword evidence="3 7" id="KW-0489">Methyltransferase</keyword>
<evidence type="ECO:0000256" key="1">
    <source>
        <dbReference type="ARBA" id="ARBA00006594"/>
    </source>
</evidence>
<protein>
    <recommendedName>
        <fullName evidence="2">site-specific DNA-methyltransferase (adenine-specific)</fullName>
        <ecNumber evidence="2">2.1.1.72</ecNumber>
    </recommendedName>
</protein>
<dbReference type="EC" id="2.1.1.72" evidence="2"/>
<dbReference type="Proteomes" id="UP000704529">
    <property type="component" value="Unassembled WGS sequence"/>
</dbReference>
<comment type="caution">
    <text evidence="7">The sequence shown here is derived from an EMBL/GenBank/DDBJ whole genome shotgun (WGS) entry which is preliminary data.</text>
</comment>
<dbReference type="EMBL" id="JAFHKU010000116">
    <property type="protein sequence ID" value="MBN3557470.1"/>
    <property type="molecule type" value="Genomic_DNA"/>
</dbReference>
<dbReference type="PIRSF" id="PIRSF000398">
    <property type="entry name" value="M_m6A_EcoRV"/>
    <property type="match status" value="1"/>
</dbReference>
<dbReference type="InterPro" id="IPR023095">
    <property type="entry name" value="Ade_MeTrfase_dom_2"/>
</dbReference>